<protein>
    <submittedName>
        <fullName evidence="2">(apollo) hypothetical protein</fullName>
    </submittedName>
</protein>
<gene>
    <name evidence="2" type="ORF">PAPOLLO_LOCUS20043</name>
</gene>
<feature type="region of interest" description="Disordered" evidence="1">
    <location>
        <begin position="1"/>
        <end position="88"/>
    </location>
</feature>
<evidence type="ECO:0000313" key="2">
    <source>
        <dbReference type="EMBL" id="CAG5033230.1"/>
    </source>
</evidence>
<accession>A0A8S3XNF9</accession>
<feature type="compositionally biased region" description="Basic and acidic residues" evidence="1">
    <location>
        <begin position="78"/>
        <end position="88"/>
    </location>
</feature>
<comment type="caution">
    <text evidence="2">The sequence shown here is derived from an EMBL/GenBank/DDBJ whole genome shotgun (WGS) entry which is preliminary data.</text>
</comment>
<sequence>MLLALNIQCARHNKKQKSQNEDTKGTDDTKPSEHDVSAWPQPGAVSNFPVPSDFLNNFESDKALSHTLQTEQHSTGKHSGDVHKGRRH</sequence>
<reference evidence="2" key="1">
    <citation type="submission" date="2021-04" db="EMBL/GenBank/DDBJ databases">
        <authorList>
            <person name="Tunstrom K."/>
        </authorList>
    </citation>
    <scope>NUCLEOTIDE SEQUENCE</scope>
</reference>
<keyword evidence="3" id="KW-1185">Reference proteome</keyword>
<evidence type="ECO:0000256" key="1">
    <source>
        <dbReference type="SAM" id="MobiDB-lite"/>
    </source>
</evidence>
<dbReference type="Proteomes" id="UP000691718">
    <property type="component" value="Unassembled WGS sequence"/>
</dbReference>
<feature type="compositionally biased region" description="Basic and acidic residues" evidence="1">
    <location>
        <begin position="18"/>
        <end position="36"/>
    </location>
</feature>
<dbReference type="AlphaFoldDB" id="A0A8S3XNF9"/>
<proteinExistence type="predicted"/>
<name>A0A8S3XNF9_PARAO</name>
<organism evidence="2 3">
    <name type="scientific">Parnassius apollo</name>
    <name type="common">Apollo butterfly</name>
    <name type="synonym">Papilio apollo</name>
    <dbReference type="NCBI Taxonomy" id="110799"/>
    <lineage>
        <taxon>Eukaryota</taxon>
        <taxon>Metazoa</taxon>
        <taxon>Ecdysozoa</taxon>
        <taxon>Arthropoda</taxon>
        <taxon>Hexapoda</taxon>
        <taxon>Insecta</taxon>
        <taxon>Pterygota</taxon>
        <taxon>Neoptera</taxon>
        <taxon>Endopterygota</taxon>
        <taxon>Lepidoptera</taxon>
        <taxon>Glossata</taxon>
        <taxon>Ditrysia</taxon>
        <taxon>Papilionoidea</taxon>
        <taxon>Papilionidae</taxon>
        <taxon>Parnassiinae</taxon>
        <taxon>Parnassini</taxon>
        <taxon>Parnassius</taxon>
        <taxon>Parnassius</taxon>
    </lineage>
</organism>
<evidence type="ECO:0000313" key="3">
    <source>
        <dbReference type="Proteomes" id="UP000691718"/>
    </source>
</evidence>
<dbReference type="EMBL" id="CAJQZP010001254">
    <property type="protein sequence ID" value="CAG5033230.1"/>
    <property type="molecule type" value="Genomic_DNA"/>
</dbReference>